<dbReference type="VEuPathDB" id="FungiDB:JI435_062570"/>
<feature type="compositionally biased region" description="Polar residues" evidence="2">
    <location>
        <begin position="38"/>
        <end position="49"/>
    </location>
</feature>
<feature type="coiled-coil region" evidence="1">
    <location>
        <begin position="1269"/>
        <end position="1296"/>
    </location>
</feature>
<sequence length="1744" mass="189746">MRSSEPPDRNGFVPRVARSRRRRDDRNPFDSQEFDDTYAQQPPTAQTSEASRDRTGDNGPSLQPQPQPPFTQQASPDVYDDDEDEDDYVDPVDVMRNEQYTMINEMIDGLLPLYAEDHAIQNMDPEFVATNWEERIWKSSAKDDDFADYKRRIHEELQRGDDYEKDARLHVKNRVVPAVVDTLLYNAMLYYLKEGRMKIQMRSAPRRRPAVNTSEYLPNFTPDPEGDRLSALAVMNKLKNDALNADNPNRQLSRVDKERRQYRQAFQRQIQDLVALLSADDPLKNVHIVDLAAAMEDNLWDNHGGSEDADKYTKEAADWEQVMLDWETYWESDEGDVINGTTGHDSFEGCVRVEYEGRYIQSVADSGNQSGIDLDDELAALGGWDSDDVAEASNDAEDESDDDGFYIYTGDNDDNRRPNQPAYPDAVDYTYADGPLFQDIDSSASPTVQEQGTEEHIDVRSGHHQDQEAAQGSGSPSVPLEKAGEHAAPAGQTNGDDSSGTTPVDPTLVQLQPAPAPLHLPGISYGDSTESTISQPQTSSTQPGVAQEARTTGENTEMEFESTPADATVHVPHTSQAAQPISPMQSTQSSVQPMQSIQTPVPSIQNVSSEDIDMTNAPHVPQVSQPMQPMQQALVSGQFAQSVTSKDVEMADDAPDAQVQQSKAIDNLHPTAAIFPALGQKKVFDPSIDNPFMPAGYKESLQEAATTFNQNVKMPPTATSRLFAAALGNRQTTVPLTIDQTPTQQSQPGLPFTPILSQPLQGSDSGQAPSLSMPSFTLDSAALSSMSTILAGIPNPPAASPLLQPPASIGNLSLTTQPQAVPDIMASLETLADMPSSGEAATQPPAQPKTGYAPLPSFGSGLVSIPSMPRDRTQSYSGQVNPEDAFKQPDFAAAANDNPHSAFFGSIGGGAHVNKPTAAPFQWTMSMPRRSTPLQPKLNENAGNGTKAPLFQLNKEEKKASFGIFPSVQKETKPPFSFFPLVEKDAKPAAPPLFNTTGISFGMLESPKTAEQPKINIEFADTGDLIKTPAVLQASDEVPEEALTTTEVQQPQVSAGSAESPTADLPAAVSDEASEVVSVAPVEEPLAEAEKPKISAEFSYKPVGRGAQMASKFKSTLFDASAWGAGDVQFFGAAPSEPVEAIEDGETSPSSPEFADEEPVQRNEEALVASSTSASNAEVEDVDARLGDGGETVAHDQSANEYAEIAPDDAAAEVNEPLPDVAGDAPSEPPNPPSEEVSITADSQDDRSSPISTPSSRRSEEYKVLVARISSFEATADGLDEKAKDLSAQATALRVEAGEIKLCVANFAQSETNSAVQEPAQTSKIATEHEEKEATVMTEAVDVEEILKQPQEPTSVEDHAPPTSLTKQNFKDALVFGVDIINNKILPQGIKAPGVKLSVESALEPPSDKPSSGVDVSNNMILPQGIKVPGANPSVVLAPEPSSDIINTILPQGIKAPGVNASQDEDIFRRGRKRVAIPVFDDLPLQKQAPLLPLSLENTPKLLLKSFLKDMDTQEAESLELQLSGSLGEVIRIFAANSINLNLQVAELAELRLYQEEGCQFASRLVKIRLAYHKASNKSTAWDRMITDSLPESFHEVAEGLKTECRTLLRFNCLATLKTLEDIANKWRPILTLAKMYKRLVKVNADVGEILPRWRWATSSAEKDRLGDILNEKLPYALDAYQKFYESARKLEQRAPELFTFTTLLGADICKALVDNRLEFTKWHSELNMNMPELSIDIYDDIEL</sequence>
<feature type="region of interest" description="Disordered" evidence="2">
    <location>
        <begin position="1140"/>
        <end position="1260"/>
    </location>
</feature>
<keyword evidence="4" id="KW-1185">Reference proteome</keyword>
<evidence type="ECO:0000256" key="1">
    <source>
        <dbReference type="SAM" id="Coils"/>
    </source>
</evidence>
<feature type="region of interest" description="Disordered" evidence="2">
    <location>
        <begin position="1"/>
        <end position="88"/>
    </location>
</feature>
<feature type="compositionally biased region" description="Polar residues" evidence="2">
    <location>
        <begin position="1043"/>
        <end position="1060"/>
    </location>
</feature>
<name>A0A7U2F543_PHANO</name>
<keyword evidence="1" id="KW-0175">Coiled coil</keyword>
<evidence type="ECO:0000313" key="3">
    <source>
        <dbReference type="EMBL" id="QRC98897.1"/>
    </source>
</evidence>
<feature type="compositionally biased region" description="Low complexity" evidence="2">
    <location>
        <begin position="508"/>
        <end position="521"/>
    </location>
</feature>
<gene>
    <name evidence="3" type="ORF">JI435_062570</name>
</gene>
<feature type="region of interest" description="Disordered" evidence="2">
    <location>
        <begin position="1040"/>
        <end position="1072"/>
    </location>
</feature>
<accession>A0A7U2F543</accession>
<feature type="compositionally biased region" description="Polar residues" evidence="2">
    <location>
        <begin position="491"/>
        <end position="504"/>
    </location>
</feature>
<dbReference type="Proteomes" id="UP000663193">
    <property type="component" value="Chromosome 9"/>
</dbReference>
<feature type="compositionally biased region" description="Acidic residues" evidence="2">
    <location>
        <begin position="78"/>
        <end position="88"/>
    </location>
</feature>
<feature type="region of interest" description="Disordered" evidence="2">
    <location>
        <begin position="574"/>
        <end position="593"/>
    </location>
</feature>
<dbReference type="EMBL" id="CP069031">
    <property type="protein sequence ID" value="QRC98897.1"/>
    <property type="molecule type" value="Genomic_DNA"/>
</dbReference>
<feature type="compositionally biased region" description="Acidic residues" evidence="2">
    <location>
        <begin position="388"/>
        <end position="404"/>
    </location>
</feature>
<evidence type="ECO:0000256" key="2">
    <source>
        <dbReference type="SAM" id="MobiDB-lite"/>
    </source>
</evidence>
<feature type="compositionally biased region" description="Polar residues" evidence="2">
    <location>
        <begin position="440"/>
        <end position="451"/>
    </location>
</feature>
<feature type="region of interest" description="Disordered" evidence="2">
    <location>
        <begin position="388"/>
        <end position="568"/>
    </location>
</feature>
<organism evidence="3 4">
    <name type="scientific">Phaeosphaeria nodorum (strain SN15 / ATCC MYA-4574 / FGSC 10173)</name>
    <name type="common">Glume blotch fungus</name>
    <name type="synonym">Parastagonospora nodorum</name>
    <dbReference type="NCBI Taxonomy" id="321614"/>
    <lineage>
        <taxon>Eukaryota</taxon>
        <taxon>Fungi</taxon>
        <taxon>Dikarya</taxon>
        <taxon>Ascomycota</taxon>
        <taxon>Pezizomycotina</taxon>
        <taxon>Dothideomycetes</taxon>
        <taxon>Pleosporomycetidae</taxon>
        <taxon>Pleosporales</taxon>
        <taxon>Pleosporineae</taxon>
        <taxon>Phaeosphaeriaceae</taxon>
        <taxon>Parastagonospora</taxon>
    </lineage>
</organism>
<feature type="compositionally biased region" description="Low complexity" evidence="2">
    <location>
        <begin position="528"/>
        <end position="542"/>
    </location>
</feature>
<protein>
    <submittedName>
        <fullName evidence="3">Uncharacterized protein</fullName>
    </submittedName>
</protein>
<evidence type="ECO:0000313" key="4">
    <source>
        <dbReference type="Proteomes" id="UP000663193"/>
    </source>
</evidence>
<feature type="compositionally biased region" description="Basic and acidic residues" evidence="2">
    <location>
        <begin position="453"/>
        <end position="467"/>
    </location>
</feature>
<proteinExistence type="predicted"/>
<reference evidence="4" key="1">
    <citation type="journal article" date="2021" name="BMC Genomics">
        <title>Chromosome-level genome assembly and manually-curated proteome of model necrotroph Parastagonospora nodorum Sn15 reveals a genome-wide trove of candidate effector homologs, and redundancy of virulence-related functions within an accessory chromosome.</title>
        <authorList>
            <person name="Bertazzoni S."/>
            <person name="Jones D.A.B."/>
            <person name="Phan H.T."/>
            <person name="Tan K.-C."/>
            <person name="Hane J.K."/>
        </authorList>
    </citation>
    <scope>NUCLEOTIDE SEQUENCE [LARGE SCALE GENOMIC DNA]</scope>
    <source>
        <strain evidence="4">SN15 / ATCC MYA-4574 / FGSC 10173)</strain>
    </source>
</reference>